<dbReference type="InterPro" id="IPR011919">
    <property type="entry name" value="Cell_div_ZipA"/>
</dbReference>
<comment type="similarity">
    <text evidence="8 9">Belongs to the ZipA family.</text>
</comment>
<evidence type="ECO:0000256" key="4">
    <source>
        <dbReference type="ARBA" id="ARBA00022692"/>
    </source>
</evidence>
<dbReference type="InterPro" id="IPR007449">
    <property type="entry name" value="ZipA_FtsZ-bd_C"/>
</dbReference>
<keyword evidence="3 8" id="KW-0132">Cell division</keyword>
<feature type="compositionally biased region" description="Low complexity" evidence="10">
    <location>
        <begin position="96"/>
        <end position="109"/>
    </location>
</feature>
<comment type="subcellular location">
    <subcellularLocation>
        <location evidence="8">Cell inner membrane</location>
        <topology evidence="8">Single-pass type I membrane protein</topology>
    </subcellularLocation>
    <text evidence="8">Localizes to the Z ring in an FtsZ-dependent manner.</text>
</comment>
<evidence type="ECO:0000256" key="9">
    <source>
        <dbReference type="RuleBase" id="RU003612"/>
    </source>
</evidence>
<dbReference type="PANTHER" id="PTHR38685">
    <property type="entry name" value="CELL DIVISION PROTEIN ZIPA"/>
    <property type="match status" value="1"/>
</dbReference>
<dbReference type="AlphaFoldDB" id="A0A5C8ZTQ8"/>
<dbReference type="Pfam" id="PF04354">
    <property type="entry name" value="ZipA_C"/>
    <property type="match status" value="1"/>
</dbReference>
<keyword evidence="2 8" id="KW-0997">Cell inner membrane</keyword>
<evidence type="ECO:0000256" key="10">
    <source>
        <dbReference type="SAM" id="MobiDB-lite"/>
    </source>
</evidence>
<dbReference type="Proteomes" id="UP000321933">
    <property type="component" value="Unassembled WGS sequence"/>
</dbReference>
<dbReference type="GO" id="GO:0000917">
    <property type="term" value="P:division septum assembly"/>
    <property type="evidence" value="ECO:0007669"/>
    <property type="project" value="TreeGrafter"/>
</dbReference>
<evidence type="ECO:0000256" key="1">
    <source>
        <dbReference type="ARBA" id="ARBA00022475"/>
    </source>
</evidence>
<feature type="compositionally biased region" description="Low complexity" evidence="10">
    <location>
        <begin position="153"/>
        <end position="168"/>
    </location>
</feature>
<dbReference type="EMBL" id="VRYZ01000005">
    <property type="protein sequence ID" value="TXS90942.1"/>
    <property type="molecule type" value="Genomic_DNA"/>
</dbReference>
<feature type="region of interest" description="Disordered" evidence="10">
    <location>
        <begin position="39"/>
        <end position="59"/>
    </location>
</feature>
<dbReference type="GO" id="GO:0032153">
    <property type="term" value="C:cell division site"/>
    <property type="evidence" value="ECO:0007669"/>
    <property type="project" value="UniProtKB-UniRule"/>
</dbReference>
<dbReference type="InterPro" id="IPR036765">
    <property type="entry name" value="ZipA_FtsZ-bd_C_sf"/>
</dbReference>
<feature type="compositionally biased region" description="Basic and acidic residues" evidence="10">
    <location>
        <begin position="42"/>
        <end position="58"/>
    </location>
</feature>
<feature type="compositionally biased region" description="Basic and acidic residues" evidence="10">
    <location>
        <begin position="112"/>
        <end position="132"/>
    </location>
</feature>
<feature type="domain" description="ZipA C-terminal FtsZ-binding" evidence="11">
    <location>
        <begin position="222"/>
        <end position="352"/>
    </location>
</feature>
<feature type="region of interest" description="Disordered" evidence="10">
    <location>
        <begin position="72"/>
        <end position="193"/>
    </location>
</feature>
<keyword evidence="4 8" id="KW-0812">Transmembrane</keyword>
<feature type="compositionally biased region" description="Acidic residues" evidence="10">
    <location>
        <begin position="81"/>
        <end position="94"/>
    </location>
</feature>
<evidence type="ECO:0000256" key="5">
    <source>
        <dbReference type="ARBA" id="ARBA00022989"/>
    </source>
</evidence>
<proteinExistence type="inferred from homology"/>
<dbReference type="GO" id="GO:0005886">
    <property type="term" value="C:plasma membrane"/>
    <property type="evidence" value="ECO:0007669"/>
    <property type="project" value="UniProtKB-SubCell"/>
</dbReference>
<keyword evidence="5 8" id="KW-1133">Transmembrane helix</keyword>
<evidence type="ECO:0000256" key="6">
    <source>
        <dbReference type="ARBA" id="ARBA00023136"/>
    </source>
</evidence>
<comment type="caution">
    <text evidence="12">The sequence shown here is derived from an EMBL/GenBank/DDBJ whole genome shotgun (WGS) entry which is preliminary data.</text>
</comment>
<dbReference type="NCBIfam" id="TIGR02205">
    <property type="entry name" value="septum_zipA"/>
    <property type="match status" value="1"/>
</dbReference>
<comment type="function">
    <text evidence="8 9">Essential cell division protein that stabilizes the FtsZ protofilaments by cross-linking them and that serves as a cytoplasmic membrane anchor for the Z ring. Also required for the recruitment to the septal ring of downstream cell division proteins.</text>
</comment>
<dbReference type="OrthoDB" id="7054914at2"/>
<gene>
    <name evidence="8 12" type="primary">zipA</name>
    <name evidence="12" type="ORF">FVW59_12035</name>
</gene>
<dbReference type="RefSeq" id="WP_148064598.1">
    <property type="nucleotide sequence ID" value="NZ_VRYZ01000005.1"/>
</dbReference>
<dbReference type="HAMAP" id="MF_00509">
    <property type="entry name" value="ZipA"/>
    <property type="match status" value="1"/>
</dbReference>
<keyword evidence="6 8" id="KW-0472">Membrane</keyword>
<evidence type="ECO:0000259" key="11">
    <source>
        <dbReference type="SMART" id="SM00771"/>
    </source>
</evidence>
<dbReference type="SMART" id="SM00771">
    <property type="entry name" value="ZipA_C"/>
    <property type="match status" value="1"/>
</dbReference>
<evidence type="ECO:0000256" key="3">
    <source>
        <dbReference type="ARBA" id="ARBA00022618"/>
    </source>
</evidence>
<evidence type="ECO:0000313" key="13">
    <source>
        <dbReference type="Proteomes" id="UP000321933"/>
    </source>
</evidence>
<dbReference type="Gene3D" id="3.30.1400.10">
    <property type="entry name" value="ZipA, C-terminal FtsZ-binding domain"/>
    <property type="match status" value="1"/>
</dbReference>
<accession>A0A5C8ZTQ8</accession>
<comment type="subunit">
    <text evidence="8">Interacts with FtsZ via their C-terminal domains.</text>
</comment>
<sequence length="364" mass="40241">MADLTIRDWMVVIGTLLILAVLADAWRRIYQDRRAPVRMKLSRGESGEEEGRSPRDVDLAWLKELPNGGARVVNRDASMDGSEDGAEQDFDEAVEASRPASPQPASASRTVPRAEPRDDKPAPRAGAAEREASPPAAASRPVEPKRPEPPRVETPAAPAKPEAAPATARHSARSGEDEVELFSGMSSDSDEPENLDWLDALEADPKPEPQHSAQAHLPRDIASEVFMLNVVARDPQGFRGDDILQILLACGLRFGDMSFFHRHEHDTGKGPIQFSVANMLQPGVFDIDRMEDFTTKGLVFFVTLPGPDDMMKAYDYMLETAQAVARNLKGDVLDETRSVLTRQTLEHARQQIRDLERRLLAKAR</sequence>
<name>A0A5C8ZTQ8_9GAMM</name>
<reference evidence="12 13" key="1">
    <citation type="submission" date="2019-08" db="EMBL/GenBank/DDBJ databases">
        <title>Parahaliea maris sp. nov., isolated from the surface seawater.</title>
        <authorList>
            <person name="Liu Y."/>
        </authorList>
    </citation>
    <scope>NUCLEOTIDE SEQUENCE [LARGE SCALE GENOMIC DNA]</scope>
    <source>
        <strain evidence="12 13">S2-26</strain>
    </source>
</reference>
<keyword evidence="13" id="KW-1185">Reference proteome</keyword>
<evidence type="ECO:0000256" key="7">
    <source>
        <dbReference type="ARBA" id="ARBA00023306"/>
    </source>
</evidence>
<evidence type="ECO:0000313" key="12">
    <source>
        <dbReference type="EMBL" id="TXS90942.1"/>
    </source>
</evidence>
<protein>
    <recommendedName>
        <fullName evidence="8 9">Cell division protein ZipA</fullName>
    </recommendedName>
</protein>
<dbReference type="SUPFAM" id="SSF64383">
    <property type="entry name" value="Cell-division protein ZipA, C-terminal domain"/>
    <property type="match status" value="1"/>
</dbReference>
<evidence type="ECO:0000256" key="2">
    <source>
        <dbReference type="ARBA" id="ARBA00022519"/>
    </source>
</evidence>
<feature type="compositionally biased region" description="Basic and acidic residues" evidence="10">
    <location>
        <begin position="142"/>
        <end position="151"/>
    </location>
</feature>
<dbReference type="PANTHER" id="PTHR38685:SF1">
    <property type="entry name" value="CELL DIVISION PROTEIN ZIPA"/>
    <property type="match status" value="1"/>
</dbReference>
<organism evidence="12 13">
    <name type="scientific">Parahaliea aestuarii</name>
    <dbReference type="NCBI Taxonomy" id="1852021"/>
    <lineage>
        <taxon>Bacteria</taxon>
        <taxon>Pseudomonadati</taxon>
        <taxon>Pseudomonadota</taxon>
        <taxon>Gammaproteobacteria</taxon>
        <taxon>Cellvibrionales</taxon>
        <taxon>Halieaceae</taxon>
        <taxon>Parahaliea</taxon>
    </lineage>
</organism>
<keyword evidence="1 8" id="KW-1003">Cell membrane</keyword>
<keyword evidence="7 8" id="KW-0131">Cell cycle</keyword>
<evidence type="ECO:0000256" key="8">
    <source>
        <dbReference type="HAMAP-Rule" id="MF_00509"/>
    </source>
</evidence>
<dbReference type="GO" id="GO:0043093">
    <property type="term" value="P:FtsZ-dependent cytokinesis"/>
    <property type="evidence" value="ECO:0007669"/>
    <property type="project" value="UniProtKB-UniRule"/>
</dbReference>